<proteinExistence type="predicted"/>
<name>M0MHR2_9EURY</name>
<evidence type="ECO:0000313" key="1">
    <source>
        <dbReference type="EMBL" id="EMA45241.1"/>
    </source>
</evidence>
<dbReference type="AlphaFoldDB" id="M0MHR2"/>
<dbReference type="EMBL" id="AOMA01000019">
    <property type="protein sequence ID" value="EMA45241.1"/>
    <property type="molecule type" value="Genomic_DNA"/>
</dbReference>
<dbReference type="Proteomes" id="UP000011607">
    <property type="component" value="Unassembled WGS sequence"/>
</dbReference>
<sequence length="330" mass="35751">MVFVLAISMVGAGLTGSVAATDHTTTLEGDGEDAVVDFDAADDEYLLHTIEADGADFGEDGTETVYFNVSYDDTEHETYSAVVDDEDADYEVNISESDLESVPGDADDTTTVEVTTWGEDADDETTTDADTFAVDLEFAADHATAYVDDPEDHDEIEPGFFSLATLNVFDDADETVVQSYEETVGIADNETEVTVYDDTADGDDAWDEVVADDLESGDVMLSAAATVDGEPVAMFYDEADDDLVDETEDTYIVYDGDDAFTVNLGDEFDEDSEEIDVFIDSQNALEADLDADEVGELYADTLEFGYMDLQTEFGVVDTLWNLGVGPLGLW</sequence>
<keyword evidence="2" id="KW-1185">Reference proteome</keyword>
<accession>M0MHR2</accession>
<gene>
    <name evidence="1" type="ORF">C446_02507</name>
</gene>
<organism evidence="1 2">
    <name type="scientific">Halobiforma nitratireducens JCM 10879</name>
    <dbReference type="NCBI Taxonomy" id="1227454"/>
    <lineage>
        <taxon>Archaea</taxon>
        <taxon>Methanobacteriati</taxon>
        <taxon>Methanobacteriota</taxon>
        <taxon>Stenosarchaea group</taxon>
        <taxon>Halobacteria</taxon>
        <taxon>Halobacteriales</taxon>
        <taxon>Natrialbaceae</taxon>
        <taxon>Halobiforma</taxon>
    </lineage>
</organism>
<reference evidence="1 2" key="1">
    <citation type="journal article" date="2014" name="PLoS Genet.">
        <title>Phylogenetically driven sequencing of extremely halophilic archaea reveals strategies for static and dynamic osmo-response.</title>
        <authorList>
            <person name="Becker E.A."/>
            <person name="Seitzer P.M."/>
            <person name="Tritt A."/>
            <person name="Larsen D."/>
            <person name="Krusor M."/>
            <person name="Yao A.I."/>
            <person name="Wu D."/>
            <person name="Madern D."/>
            <person name="Eisen J.A."/>
            <person name="Darling A.E."/>
            <person name="Facciotti M.T."/>
        </authorList>
    </citation>
    <scope>NUCLEOTIDE SEQUENCE [LARGE SCALE GENOMIC DNA]</scope>
    <source>
        <strain evidence="1 2">JCM 10879</strain>
    </source>
</reference>
<dbReference type="eggNOG" id="ENOG502N5TC">
    <property type="taxonomic scope" value="Archaea"/>
</dbReference>
<comment type="caution">
    <text evidence="1">The sequence shown here is derived from an EMBL/GenBank/DDBJ whole genome shotgun (WGS) entry which is preliminary data.</text>
</comment>
<protein>
    <submittedName>
        <fullName evidence="1">Uncharacterized protein</fullName>
    </submittedName>
</protein>
<dbReference type="STRING" id="1227454.C446_02507"/>
<dbReference type="OrthoDB" id="387631at2157"/>
<evidence type="ECO:0000313" key="2">
    <source>
        <dbReference type="Proteomes" id="UP000011607"/>
    </source>
</evidence>
<dbReference type="RefSeq" id="WP_006671472.1">
    <property type="nucleotide sequence ID" value="NZ_AOMA01000019.1"/>
</dbReference>